<organism evidence="1 2">
    <name type="scientific">Paracoccidioides brasiliensis</name>
    <dbReference type="NCBI Taxonomy" id="121759"/>
    <lineage>
        <taxon>Eukaryota</taxon>
        <taxon>Fungi</taxon>
        <taxon>Dikarya</taxon>
        <taxon>Ascomycota</taxon>
        <taxon>Pezizomycotina</taxon>
        <taxon>Eurotiomycetes</taxon>
        <taxon>Eurotiomycetidae</taxon>
        <taxon>Onygenales</taxon>
        <taxon>Ajellomycetaceae</taxon>
        <taxon>Paracoccidioides</taxon>
    </lineage>
</organism>
<evidence type="ECO:0000313" key="1">
    <source>
        <dbReference type="EMBL" id="ODH25617.1"/>
    </source>
</evidence>
<dbReference type="EMBL" id="LZYO01000224">
    <property type="protein sequence ID" value="ODH25617.1"/>
    <property type="molecule type" value="Genomic_DNA"/>
</dbReference>
<proteinExistence type="predicted"/>
<dbReference type="VEuPathDB" id="FungiDB:PABG_00468"/>
<name>A0A1D2JB20_PARBR</name>
<protein>
    <submittedName>
        <fullName evidence="1">Uncharacterized protein</fullName>
    </submittedName>
</protein>
<gene>
    <name evidence="1" type="ORF">ACO22_05210</name>
</gene>
<dbReference type="Proteomes" id="UP000242814">
    <property type="component" value="Unassembled WGS sequence"/>
</dbReference>
<evidence type="ECO:0000313" key="2">
    <source>
        <dbReference type="Proteomes" id="UP000242814"/>
    </source>
</evidence>
<accession>A0A1D2JB20</accession>
<sequence>MEVNNRKYHVIYLSLQNRRRVDSQPELHRALTQLARSIPLDTTAVRHSSGLFEALDSSLASATMSSTTETSNNKELLTSSWTSYTADLRNPCYNTSSRLMISIPLSSADSSPTGAGHRHHLSASLNRMYNRGRSGSPFTMHSATSSSRLSSFLHRRRPSAVDLALCEERCRCSEDSIEKIGLGLMEPRPVDPMPIPTAMPTPTVVGDTDASLNMNMSVGQVFDFEPEVDSSYIDSLRIGRQPRFVMGGIFEVMEGSDLGRKS</sequence>
<dbReference type="AlphaFoldDB" id="A0A1D2JB20"/>
<reference evidence="1 2" key="1">
    <citation type="submission" date="2016-06" db="EMBL/GenBank/DDBJ databases">
        <authorList>
            <person name="Kjaerup R.B."/>
            <person name="Dalgaard T.S."/>
            <person name="Juul-Madsen H.R."/>
        </authorList>
    </citation>
    <scope>NUCLEOTIDE SEQUENCE [LARGE SCALE GENOMIC DNA]</scope>
    <source>
        <strain evidence="1 2">Pb300</strain>
    </source>
</reference>
<dbReference type="VEuPathDB" id="FungiDB:PADG_02882"/>
<comment type="caution">
    <text evidence="1">The sequence shown here is derived from an EMBL/GenBank/DDBJ whole genome shotgun (WGS) entry which is preliminary data.</text>
</comment>